<dbReference type="PANTHER" id="PTHR37012:SF7">
    <property type="entry name" value="B-ZIP TRANSCRIPTION FACTOR (EUROFUNG)-RELATED"/>
    <property type="match status" value="1"/>
</dbReference>
<organism evidence="3 4">
    <name type="scientific">Sarocladium strictum</name>
    <name type="common">Black bundle disease fungus</name>
    <name type="synonym">Acremonium strictum</name>
    <dbReference type="NCBI Taxonomy" id="5046"/>
    <lineage>
        <taxon>Eukaryota</taxon>
        <taxon>Fungi</taxon>
        <taxon>Dikarya</taxon>
        <taxon>Ascomycota</taxon>
        <taxon>Pezizomycotina</taxon>
        <taxon>Sordariomycetes</taxon>
        <taxon>Hypocreomycetidae</taxon>
        <taxon>Hypocreales</taxon>
        <taxon>Sarocladiaceae</taxon>
        <taxon>Sarocladium</taxon>
    </lineage>
</organism>
<evidence type="ECO:0000256" key="1">
    <source>
        <dbReference type="SAM" id="Coils"/>
    </source>
</evidence>
<gene>
    <name evidence="3" type="ORF">NLU13_3350</name>
</gene>
<evidence type="ECO:0000313" key="4">
    <source>
        <dbReference type="Proteomes" id="UP001175261"/>
    </source>
</evidence>
<dbReference type="PANTHER" id="PTHR37012">
    <property type="entry name" value="B-ZIP TRANSCRIPTION FACTOR (EUROFUNG)-RELATED"/>
    <property type="match status" value="1"/>
</dbReference>
<protein>
    <recommendedName>
        <fullName evidence="5">BZIP transcription factor</fullName>
    </recommendedName>
</protein>
<keyword evidence="4" id="KW-1185">Reference proteome</keyword>
<feature type="region of interest" description="Disordered" evidence="2">
    <location>
        <begin position="1"/>
        <end position="30"/>
    </location>
</feature>
<feature type="region of interest" description="Disordered" evidence="2">
    <location>
        <begin position="109"/>
        <end position="136"/>
    </location>
</feature>
<dbReference type="Pfam" id="PF11905">
    <property type="entry name" value="DUF3425"/>
    <property type="match status" value="1"/>
</dbReference>
<dbReference type="InterPro" id="IPR021833">
    <property type="entry name" value="DUF3425"/>
</dbReference>
<evidence type="ECO:0000313" key="3">
    <source>
        <dbReference type="EMBL" id="KAK0389777.1"/>
    </source>
</evidence>
<dbReference type="AlphaFoldDB" id="A0AA39LA62"/>
<sequence>MDDAFVRPATKDHQGSDSAQVAARRLKKRELDRKAQRLARERTKNRIHELESLVEQLRADSTNPEASNLTATLARVTQQRNELQNVLKSIDQTLQRYFCRQTPSVSLARNHDVSGDASDSVSDAQSKLECPKEESNVAISGDQLPSAEQSWQQLPGPPEVASQRAQDSLVTGALWNLPTRLSTEEHHHHSDYAASDDPIVPRPDWPCECVQPGLQNTWRYANKALERRTILSQGQLAIEDFTSEDTPIRAVLEGWDSVAKSGKMSVSWKKLREIDQACFSTCRDVERLAILRTMHLLMTYHGDPSQERCERVPRWLWTRPCQVLPHSYAIDFVVWPGVRERFIFSQHRYCTNTFWKLFRQSIRLNWPLDLQDCYEVDADTGRYTISSLFDSHLGDINAWRMTTDIFVQFPELTGDIPVYGSISPTVSWTRAERDYHTQMDAQRRASAAKAVQHRLQNNDMMGLIVHSPVAFLAGPDGREACHESSLEETGCSWPSV</sequence>
<proteinExistence type="predicted"/>
<feature type="coiled-coil region" evidence="1">
    <location>
        <begin position="40"/>
        <end position="93"/>
    </location>
</feature>
<dbReference type="EMBL" id="JAPDFR010000002">
    <property type="protein sequence ID" value="KAK0389777.1"/>
    <property type="molecule type" value="Genomic_DNA"/>
</dbReference>
<comment type="caution">
    <text evidence="3">The sequence shown here is derived from an EMBL/GenBank/DDBJ whole genome shotgun (WGS) entry which is preliminary data.</text>
</comment>
<feature type="compositionally biased region" description="Low complexity" evidence="2">
    <location>
        <begin position="115"/>
        <end position="124"/>
    </location>
</feature>
<name>A0AA39LA62_SARSR</name>
<reference evidence="3" key="1">
    <citation type="submission" date="2022-10" db="EMBL/GenBank/DDBJ databases">
        <title>Determination and structural analysis of whole genome sequence of Sarocladium strictum F4-1.</title>
        <authorList>
            <person name="Hu L."/>
            <person name="Jiang Y."/>
        </authorList>
    </citation>
    <scope>NUCLEOTIDE SEQUENCE</scope>
    <source>
        <strain evidence="3">F4-1</strain>
    </source>
</reference>
<dbReference type="CDD" id="cd14688">
    <property type="entry name" value="bZIP_YAP"/>
    <property type="match status" value="1"/>
</dbReference>
<keyword evidence="1" id="KW-0175">Coiled coil</keyword>
<accession>A0AA39LA62</accession>
<evidence type="ECO:0000256" key="2">
    <source>
        <dbReference type="SAM" id="MobiDB-lite"/>
    </source>
</evidence>
<dbReference type="Proteomes" id="UP001175261">
    <property type="component" value="Unassembled WGS sequence"/>
</dbReference>
<evidence type="ECO:0008006" key="5">
    <source>
        <dbReference type="Google" id="ProtNLM"/>
    </source>
</evidence>